<evidence type="ECO:0000313" key="6">
    <source>
        <dbReference type="EMBL" id="CAG7867585.1"/>
    </source>
</evidence>
<dbReference type="Gramene" id="A09p80520.2_BraZ1">
    <property type="protein sequence ID" value="A09p80520.2_BraZ1.CDS"/>
    <property type="gene ID" value="A09g80520.2_BraZ1"/>
</dbReference>
<dbReference type="Gene3D" id="1.25.40.10">
    <property type="entry name" value="Tetratricopeptide repeat domain"/>
    <property type="match status" value="1"/>
</dbReference>
<comment type="subcellular location">
    <subcellularLocation>
        <location evidence="1">Nucleus</location>
    </subcellularLocation>
</comment>
<evidence type="ECO:0000256" key="3">
    <source>
        <dbReference type="ARBA" id="ARBA00022737"/>
    </source>
</evidence>
<organism evidence="6 7">
    <name type="scientific">Brassica campestris</name>
    <name type="common">Field mustard</name>
    <dbReference type="NCBI Taxonomy" id="3711"/>
    <lineage>
        <taxon>Eukaryota</taxon>
        <taxon>Viridiplantae</taxon>
        <taxon>Streptophyta</taxon>
        <taxon>Embryophyta</taxon>
        <taxon>Tracheophyta</taxon>
        <taxon>Spermatophyta</taxon>
        <taxon>Magnoliopsida</taxon>
        <taxon>eudicotyledons</taxon>
        <taxon>Gunneridae</taxon>
        <taxon>Pentapetalae</taxon>
        <taxon>rosids</taxon>
        <taxon>malvids</taxon>
        <taxon>Brassicales</taxon>
        <taxon>Brassicaceae</taxon>
        <taxon>Brassiceae</taxon>
        <taxon>Brassica</taxon>
    </lineage>
</organism>
<evidence type="ECO:0000313" key="7">
    <source>
        <dbReference type="Proteomes" id="UP000694005"/>
    </source>
</evidence>
<gene>
    <name evidence="6" type="ORF">BRAPAZ1V2_A09P80520.2</name>
</gene>
<dbReference type="Proteomes" id="UP000694005">
    <property type="component" value="Chromosome A09"/>
</dbReference>
<evidence type="ECO:0000256" key="5">
    <source>
        <dbReference type="ARBA" id="ARBA00023242"/>
    </source>
</evidence>
<dbReference type="GO" id="GO:0005634">
    <property type="term" value="C:nucleus"/>
    <property type="evidence" value="ECO:0007669"/>
    <property type="project" value="UniProtKB-SubCell"/>
</dbReference>
<evidence type="ECO:0000256" key="4">
    <source>
        <dbReference type="ARBA" id="ARBA00023187"/>
    </source>
</evidence>
<accession>A0A8D9G359</accession>
<dbReference type="PANTHER" id="PTHR17204">
    <property type="entry name" value="PRE-MRNA PROCESSING PROTEIN PRP39-RELATED"/>
    <property type="match status" value="1"/>
</dbReference>
<protein>
    <submittedName>
        <fullName evidence="6">Uncharacterized protein</fullName>
    </submittedName>
</protein>
<feature type="non-terminal residue" evidence="6">
    <location>
        <position position="1"/>
    </location>
</feature>
<reference evidence="6 7" key="1">
    <citation type="submission" date="2021-07" db="EMBL/GenBank/DDBJ databases">
        <authorList>
            <consortium name="Genoscope - CEA"/>
            <person name="William W."/>
        </authorList>
    </citation>
    <scope>NUCLEOTIDE SEQUENCE [LARGE SCALE GENOMIC DNA]</scope>
</reference>
<dbReference type="GO" id="GO:0006397">
    <property type="term" value="P:mRNA processing"/>
    <property type="evidence" value="ECO:0007669"/>
    <property type="project" value="UniProtKB-KW"/>
</dbReference>
<name>A0A8D9G359_BRACM</name>
<dbReference type="Pfam" id="PF23240">
    <property type="entry name" value="HAT_PRP39_N"/>
    <property type="match status" value="1"/>
</dbReference>
<dbReference type="InterPro" id="IPR011989">
    <property type="entry name" value="ARM-like"/>
</dbReference>
<dbReference type="Gene3D" id="1.25.10.10">
    <property type="entry name" value="Leucine-rich Repeat Variant"/>
    <property type="match status" value="1"/>
</dbReference>
<keyword evidence="2" id="KW-0507">mRNA processing</keyword>
<dbReference type="GO" id="GO:0008380">
    <property type="term" value="P:RNA splicing"/>
    <property type="evidence" value="ECO:0007669"/>
    <property type="project" value="UniProtKB-KW"/>
</dbReference>
<dbReference type="InterPro" id="IPR011990">
    <property type="entry name" value="TPR-like_helical_dom_sf"/>
</dbReference>
<dbReference type="AlphaFoldDB" id="A0A8D9G359"/>
<sequence>LDYDAFLLENPLHYEKWIDYANDENSLGSLGNAYYVYERALAILTHSVDLWVHYCKESINSDWPCDDIRNLFNRATLIVGSNYTASPLWNTIIGFETKQEDLKQLAMVYTTLFMHPIQHLDDYLIRCLIACAYLPEYWVRYVLCMHKRHWNHSVDELIDRATKLVFPKFITDSDVLTRLYQLLARDDTEGIQKGVCWIISRLTDGKGAQIEDVVGTEIYDKAISVLKMFWDEDEKNQNMVGMLFGSN</sequence>
<keyword evidence="3" id="KW-0677">Repeat</keyword>
<keyword evidence="5" id="KW-0539">Nucleus</keyword>
<proteinExistence type="predicted"/>
<dbReference type="PANTHER" id="PTHR17204:SF5">
    <property type="entry name" value="PRE-MRNA-PROCESSING FACTOR 39"/>
    <property type="match status" value="1"/>
</dbReference>
<evidence type="ECO:0000256" key="2">
    <source>
        <dbReference type="ARBA" id="ARBA00022664"/>
    </source>
</evidence>
<dbReference type="SUPFAM" id="SSF48452">
    <property type="entry name" value="TPR-like"/>
    <property type="match status" value="1"/>
</dbReference>
<dbReference type="EMBL" id="LS974625">
    <property type="protein sequence ID" value="CAG7867585.1"/>
    <property type="molecule type" value="Genomic_DNA"/>
</dbReference>
<evidence type="ECO:0000256" key="1">
    <source>
        <dbReference type="ARBA" id="ARBA00004123"/>
    </source>
</evidence>
<keyword evidence="4" id="KW-0508">mRNA splicing</keyword>